<feature type="transmembrane region" description="Helical" evidence="5">
    <location>
        <begin position="103"/>
        <end position="126"/>
    </location>
</feature>
<dbReference type="Pfam" id="PF07690">
    <property type="entry name" value="MFS_1"/>
    <property type="match status" value="1"/>
</dbReference>
<sequence>MPSARSQRGLDWLTFFAADVQTGFGPFIAVYLTAHHWSAAQVGLALSVGTLTAMVAQVPAGMLVDATRHKRMAALLALIAIAGSALLLALWPSTIPVMASEVLHGIASAVLVPALAAISLSMVGRAELSTRLGRNGRYASLGNAAAAAGLGLAGAYISAASVFWLTALLTIPAILALRSIRSQDLQAKVRSIRSRRRRKRKLRDLLLDRGVLIFAACCALFTLSNAAMLPLAGAEATHASGGKANLIVGAGLVVSQIVVAAISPRIGEVAETRGRRVLLLAGLSVLPIRGALLAFWGGPWALMAAQALDGLTAGVFAVLVPLVAADLTRGTNRFNLCMGLFGLAVGIGGSISTTAAGAVASWAGPSIAFIGLGGVGVLTFLLVLFAMPETRQSPRPEPQPQPDQAPALTG</sequence>
<feature type="transmembrane region" description="Helical" evidence="5">
    <location>
        <begin position="138"/>
        <end position="157"/>
    </location>
</feature>
<feature type="transmembrane region" description="Helical" evidence="5">
    <location>
        <begin position="277"/>
        <end position="297"/>
    </location>
</feature>
<evidence type="ECO:0000313" key="8">
    <source>
        <dbReference type="Proteomes" id="UP001518990"/>
    </source>
</evidence>
<dbReference type="InterPro" id="IPR011701">
    <property type="entry name" value="MFS"/>
</dbReference>
<dbReference type="PROSITE" id="PS50850">
    <property type="entry name" value="MFS"/>
    <property type="match status" value="1"/>
</dbReference>
<keyword evidence="3 5" id="KW-0472">Membrane</keyword>
<feature type="transmembrane region" description="Helical" evidence="5">
    <location>
        <begin position="40"/>
        <end position="60"/>
    </location>
</feature>
<evidence type="ECO:0000256" key="3">
    <source>
        <dbReference type="ARBA" id="ARBA00023136"/>
    </source>
</evidence>
<dbReference type="SUPFAM" id="SSF103473">
    <property type="entry name" value="MFS general substrate transporter"/>
    <property type="match status" value="1"/>
</dbReference>
<dbReference type="Gene3D" id="1.20.1250.20">
    <property type="entry name" value="MFS general substrate transporter like domains"/>
    <property type="match status" value="2"/>
</dbReference>
<feature type="transmembrane region" description="Helical" evidence="5">
    <location>
        <begin position="366"/>
        <end position="387"/>
    </location>
</feature>
<feature type="transmembrane region" description="Helical" evidence="5">
    <location>
        <begin position="303"/>
        <end position="324"/>
    </location>
</feature>
<dbReference type="PANTHER" id="PTHR23539:SF1">
    <property type="entry name" value="MAJOR FACILITATOR SUPERFAMILY (MFS) PROFILE DOMAIN-CONTAINING PROTEIN"/>
    <property type="match status" value="1"/>
</dbReference>
<gene>
    <name evidence="7" type="ORF">IAI60_09860</name>
</gene>
<evidence type="ECO:0000259" key="6">
    <source>
        <dbReference type="PROSITE" id="PS50850"/>
    </source>
</evidence>
<evidence type="ECO:0000256" key="4">
    <source>
        <dbReference type="SAM" id="MobiDB-lite"/>
    </source>
</evidence>
<feature type="transmembrane region" description="Helical" evidence="5">
    <location>
        <begin position="163"/>
        <end position="180"/>
    </location>
</feature>
<feature type="transmembrane region" description="Helical" evidence="5">
    <location>
        <begin position="12"/>
        <end position="34"/>
    </location>
</feature>
<evidence type="ECO:0000313" key="7">
    <source>
        <dbReference type="EMBL" id="MBO1074912.1"/>
    </source>
</evidence>
<proteinExistence type="predicted"/>
<comment type="caution">
    <text evidence="7">The sequence shown here is derived from an EMBL/GenBank/DDBJ whole genome shotgun (WGS) entry which is preliminary data.</text>
</comment>
<feature type="transmembrane region" description="Helical" evidence="5">
    <location>
        <begin position="336"/>
        <end position="360"/>
    </location>
</feature>
<dbReference type="Proteomes" id="UP001518990">
    <property type="component" value="Unassembled WGS sequence"/>
</dbReference>
<evidence type="ECO:0000256" key="2">
    <source>
        <dbReference type="ARBA" id="ARBA00022989"/>
    </source>
</evidence>
<reference evidence="7 8" key="1">
    <citation type="submission" date="2020-09" db="EMBL/GenBank/DDBJ databases">
        <title>Roseomonas.</title>
        <authorList>
            <person name="Zhu W."/>
        </authorList>
    </citation>
    <scope>NUCLEOTIDE SEQUENCE [LARGE SCALE GENOMIC DNA]</scope>
    <source>
        <strain evidence="7 8">1311</strain>
    </source>
</reference>
<feature type="transmembrane region" description="Helical" evidence="5">
    <location>
        <begin position="205"/>
        <end position="224"/>
    </location>
</feature>
<dbReference type="InterPro" id="IPR020846">
    <property type="entry name" value="MFS_dom"/>
</dbReference>
<keyword evidence="2 5" id="KW-1133">Transmembrane helix</keyword>
<accession>A0ABS3KD41</accession>
<evidence type="ECO:0000256" key="5">
    <source>
        <dbReference type="SAM" id="Phobius"/>
    </source>
</evidence>
<protein>
    <submittedName>
        <fullName evidence="7">MFS transporter</fullName>
    </submittedName>
</protein>
<keyword evidence="8" id="KW-1185">Reference proteome</keyword>
<feature type="region of interest" description="Disordered" evidence="4">
    <location>
        <begin position="391"/>
        <end position="410"/>
    </location>
</feature>
<dbReference type="InterPro" id="IPR036259">
    <property type="entry name" value="MFS_trans_sf"/>
</dbReference>
<keyword evidence="1 5" id="KW-0812">Transmembrane</keyword>
<name>A0ABS3KD41_9PROT</name>
<organism evidence="7 8">
    <name type="scientific">Roseomonas marmotae</name>
    <dbReference type="NCBI Taxonomy" id="2768161"/>
    <lineage>
        <taxon>Bacteria</taxon>
        <taxon>Pseudomonadati</taxon>
        <taxon>Pseudomonadota</taxon>
        <taxon>Alphaproteobacteria</taxon>
        <taxon>Acetobacterales</taxon>
        <taxon>Roseomonadaceae</taxon>
        <taxon>Roseomonas</taxon>
    </lineage>
</organism>
<dbReference type="PANTHER" id="PTHR23539">
    <property type="entry name" value="MFS TRANSPORTER"/>
    <property type="match status" value="1"/>
</dbReference>
<feature type="transmembrane region" description="Helical" evidence="5">
    <location>
        <begin position="244"/>
        <end position="265"/>
    </location>
</feature>
<evidence type="ECO:0000256" key="1">
    <source>
        <dbReference type="ARBA" id="ARBA00022692"/>
    </source>
</evidence>
<dbReference type="EMBL" id="JACTNF010000009">
    <property type="protein sequence ID" value="MBO1074912.1"/>
    <property type="molecule type" value="Genomic_DNA"/>
</dbReference>
<feature type="transmembrane region" description="Helical" evidence="5">
    <location>
        <begin position="72"/>
        <end position="91"/>
    </location>
</feature>
<feature type="domain" description="Major facilitator superfamily (MFS) profile" evidence="6">
    <location>
        <begin position="1"/>
        <end position="391"/>
    </location>
</feature>
<dbReference type="RefSeq" id="WP_207446805.1">
    <property type="nucleotide sequence ID" value="NZ_CP061091.1"/>
</dbReference>